<organism evidence="2 3">
    <name type="scientific">Nepenthes gracilis</name>
    <name type="common">Slender pitcher plant</name>
    <dbReference type="NCBI Taxonomy" id="150966"/>
    <lineage>
        <taxon>Eukaryota</taxon>
        <taxon>Viridiplantae</taxon>
        <taxon>Streptophyta</taxon>
        <taxon>Embryophyta</taxon>
        <taxon>Tracheophyta</taxon>
        <taxon>Spermatophyta</taxon>
        <taxon>Magnoliopsida</taxon>
        <taxon>eudicotyledons</taxon>
        <taxon>Gunneridae</taxon>
        <taxon>Pentapetalae</taxon>
        <taxon>Caryophyllales</taxon>
        <taxon>Nepenthaceae</taxon>
        <taxon>Nepenthes</taxon>
    </lineage>
</organism>
<protein>
    <submittedName>
        <fullName evidence="2">Uncharacterized protein</fullName>
    </submittedName>
</protein>
<proteinExistence type="predicted"/>
<reference evidence="2" key="1">
    <citation type="submission" date="2023-05" db="EMBL/GenBank/DDBJ databases">
        <title>Nepenthes gracilis genome sequencing.</title>
        <authorList>
            <person name="Fukushima K."/>
        </authorList>
    </citation>
    <scope>NUCLEOTIDE SEQUENCE</scope>
    <source>
        <strain evidence="2">SING2019-196</strain>
    </source>
</reference>
<name>A0AAD3TCV2_NEPGR</name>
<evidence type="ECO:0000313" key="2">
    <source>
        <dbReference type="EMBL" id="GMH27813.1"/>
    </source>
</evidence>
<feature type="compositionally biased region" description="Low complexity" evidence="1">
    <location>
        <begin position="72"/>
        <end position="83"/>
    </location>
</feature>
<dbReference type="AlphaFoldDB" id="A0AAD3TCV2"/>
<evidence type="ECO:0000313" key="3">
    <source>
        <dbReference type="Proteomes" id="UP001279734"/>
    </source>
</evidence>
<comment type="caution">
    <text evidence="2">The sequence shown here is derived from an EMBL/GenBank/DDBJ whole genome shotgun (WGS) entry which is preliminary data.</text>
</comment>
<dbReference type="EMBL" id="BSYO01000033">
    <property type="protein sequence ID" value="GMH27813.1"/>
    <property type="molecule type" value="Genomic_DNA"/>
</dbReference>
<feature type="region of interest" description="Disordered" evidence="1">
    <location>
        <begin position="71"/>
        <end position="97"/>
    </location>
</feature>
<gene>
    <name evidence="2" type="ORF">Nepgr_029656</name>
</gene>
<accession>A0AAD3TCV2</accession>
<keyword evidence="3" id="KW-1185">Reference proteome</keyword>
<evidence type="ECO:0000256" key="1">
    <source>
        <dbReference type="SAM" id="MobiDB-lite"/>
    </source>
</evidence>
<feature type="region of interest" description="Disordered" evidence="1">
    <location>
        <begin position="1"/>
        <end position="23"/>
    </location>
</feature>
<sequence length="132" mass="14058">MPFPHCVSFSEQHSGQSDPAALGGGAVTVGSPLAGQLFTWPKHSLLVAEVALHLAEALVFLHHTVRGGWLRSETSSSTIPPESQGIRGRATTESNQVPLRPSVGSLLLLVHHSRSPRLNSSQPLVEETPSDE</sequence>
<dbReference type="Proteomes" id="UP001279734">
    <property type="component" value="Unassembled WGS sequence"/>
</dbReference>